<dbReference type="EMBL" id="QXJC01000002">
    <property type="protein sequence ID" value="RID98889.1"/>
    <property type="molecule type" value="Genomic_DNA"/>
</dbReference>
<dbReference type="InterPro" id="IPR005115">
    <property type="entry name" value="Gly_transporter"/>
</dbReference>
<feature type="domain" description="Glycine transporter" evidence="8">
    <location>
        <begin position="9"/>
        <end position="82"/>
    </location>
</feature>
<dbReference type="PANTHER" id="PTHR30506:SF3">
    <property type="entry name" value="UPF0126 INNER MEMBRANE PROTEIN YADS-RELATED"/>
    <property type="match status" value="1"/>
</dbReference>
<feature type="transmembrane region" description="Helical" evidence="7">
    <location>
        <begin position="6"/>
        <end position="26"/>
    </location>
</feature>
<dbReference type="AlphaFoldDB" id="A0A398C7X7"/>
<proteinExistence type="inferred from homology"/>
<dbReference type="Proteomes" id="UP000266302">
    <property type="component" value="Unassembled WGS sequence"/>
</dbReference>
<evidence type="ECO:0000256" key="3">
    <source>
        <dbReference type="ARBA" id="ARBA00022475"/>
    </source>
</evidence>
<keyword evidence="10" id="KW-1185">Reference proteome</keyword>
<comment type="subcellular location">
    <subcellularLocation>
        <location evidence="1">Cell membrane</location>
        <topology evidence="1">Multi-pass membrane protein</topology>
    </subcellularLocation>
</comment>
<keyword evidence="6 7" id="KW-0472">Membrane</keyword>
<evidence type="ECO:0000256" key="6">
    <source>
        <dbReference type="ARBA" id="ARBA00023136"/>
    </source>
</evidence>
<dbReference type="PANTHER" id="PTHR30506">
    <property type="entry name" value="INNER MEMBRANE PROTEIN"/>
    <property type="match status" value="1"/>
</dbReference>
<evidence type="ECO:0000256" key="7">
    <source>
        <dbReference type="SAM" id="Phobius"/>
    </source>
</evidence>
<accession>A0A398C7X7</accession>
<evidence type="ECO:0000256" key="5">
    <source>
        <dbReference type="ARBA" id="ARBA00022989"/>
    </source>
</evidence>
<organism evidence="9 10">
    <name type="scientific">Simplicispira hankyongi</name>
    <dbReference type="NCBI Taxonomy" id="2315688"/>
    <lineage>
        <taxon>Bacteria</taxon>
        <taxon>Pseudomonadati</taxon>
        <taxon>Pseudomonadota</taxon>
        <taxon>Betaproteobacteria</taxon>
        <taxon>Burkholderiales</taxon>
        <taxon>Comamonadaceae</taxon>
        <taxon>Simplicispira</taxon>
    </lineage>
</organism>
<feature type="domain" description="Glycine transporter" evidence="8">
    <location>
        <begin position="95"/>
        <end position="166"/>
    </location>
</feature>
<keyword evidence="5 7" id="KW-1133">Transmembrane helix</keyword>
<dbReference type="Pfam" id="PF03458">
    <property type="entry name" value="Gly_transporter"/>
    <property type="match status" value="2"/>
</dbReference>
<evidence type="ECO:0000256" key="2">
    <source>
        <dbReference type="ARBA" id="ARBA00008193"/>
    </source>
</evidence>
<evidence type="ECO:0000259" key="8">
    <source>
        <dbReference type="Pfam" id="PF03458"/>
    </source>
</evidence>
<comment type="similarity">
    <text evidence="2">Belongs to the UPF0126 family.</text>
</comment>
<reference evidence="9 10" key="1">
    <citation type="submission" date="2018-09" db="EMBL/GenBank/DDBJ databases">
        <title>Draft genome of Simplicispira sp. NY-02.</title>
        <authorList>
            <person name="Im W.T."/>
        </authorList>
    </citation>
    <scope>NUCLEOTIDE SEQUENCE [LARGE SCALE GENOMIC DNA]</scope>
    <source>
        <strain evidence="9 10">NY-02</strain>
    </source>
</reference>
<dbReference type="OrthoDB" id="9791874at2"/>
<dbReference type="RefSeq" id="WP_119108639.1">
    <property type="nucleotide sequence ID" value="NZ_QXJC01000002.1"/>
</dbReference>
<evidence type="ECO:0000313" key="10">
    <source>
        <dbReference type="Proteomes" id="UP000266302"/>
    </source>
</evidence>
<keyword evidence="4 7" id="KW-0812">Transmembrane</keyword>
<comment type="caution">
    <text evidence="9">The sequence shown here is derived from an EMBL/GenBank/DDBJ whole genome shotgun (WGS) entry which is preliminary data.</text>
</comment>
<feature type="transmembrane region" description="Helical" evidence="7">
    <location>
        <begin position="66"/>
        <end position="86"/>
    </location>
</feature>
<sequence>MNDHRLFTTLDLAGTFAFAISGAVAARDRGLDWFGVVAIAFTVACGGGVLRDLCIGAVPPAGLTDWRYLAVAMAAALMTIAANTLVVRLAHPVILFDSIGLGLFAVTGAQKAMIFGHNAEVAVLLGIVTAVGGGVVRDVLLNRVPVILQREIYASAALVGASIEVFGEHLGWLSSSRTWVALVACFAFRYLSLHYKWNLPHSSEHDGNGSE</sequence>
<feature type="transmembrane region" description="Helical" evidence="7">
    <location>
        <begin position="121"/>
        <end position="140"/>
    </location>
</feature>
<dbReference type="GO" id="GO:0005886">
    <property type="term" value="C:plasma membrane"/>
    <property type="evidence" value="ECO:0007669"/>
    <property type="project" value="UniProtKB-SubCell"/>
</dbReference>
<protein>
    <submittedName>
        <fullName evidence="9">Trimeric intracellular cation channel family protein</fullName>
    </submittedName>
</protein>
<gene>
    <name evidence="9" type="ORF">D3F03_06570</name>
</gene>
<evidence type="ECO:0000256" key="4">
    <source>
        <dbReference type="ARBA" id="ARBA00022692"/>
    </source>
</evidence>
<feature type="transmembrane region" description="Helical" evidence="7">
    <location>
        <begin position="33"/>
        <end position="50"/>
    </location>
</feature>
<evidence type="ECO:0000256" key="1">
    <source>
        <dbReference type="ARBA" id="ARBA00004651"/>
    </source>
</evidence>
<evidence type="ECO:0000313" key="9">
    <source>
        <dbReference type="EMBL" id="RID98889.1"/>
    </source>
</evidence>
<keyword evidence="3" id="KW-1003">Cell membrane</keyword>
<name>A0A398C7X7_9BURK</name>
<feature type="transmembrane region" description="Helical" evidence="7">
    <location>
        <begin position="93"/>
        <end position="115"/>
    </location>
</feature>